<dbReference type="Gene3D" id="2.60.40.1210">
    <property type="entry name" value="Cellobiose dehydrogenase, cytochrome domain"/>
    <property type="match status" value="1"/>
</dbReference>
<keyword evidence="5 8" id="KW-1133">Transmembrane helix</keyword>
<dbReference type="OrthoDB" id="19261at2759"/>
<evidence type="ECO:0000256" key="6">
    <source>
        <dbReference type="ARBA" id="ARBA00023136"/>
    </source>
</evidence>
<evidence type="ECO:0000256" key="7">
    <source>
        <dbReference type="SAM" id="MobiDB-lite"/>
    </source>
</evidence>
<keyword evidence="4" id="KW-0249">Electron transport</keyword>
<dbReference type="EMBL" id="CAJPDS010000023">
    <property type="protein sequence ID" value="CAF9919176.1"/>
    <property type="molecule type" value="Genomic_DNA"/>
</dbReference>
<evidence type="ECO:0000256" key="3">
    <source>
        <dbReference type="ARBA" id="ARBA00022692"/>
    </source>
</evidence>
<comment type="subcellular location">
    <subcellularLocation>
        <location evidence="1">Membrane</location>
    </subcellularLocation>
</comment>
<organism evidence="11 12">
    <name type="scientific">Heterodermia speciosa</name>
    <dbReference type="NCBI Taxonomy" id="116794"/>
    <lineage>
        <taxon>Eukaryota</taxon>
        <taxon>Fungi</taxon>
        <taxon>Dikarya</taxon>
        <taxon>Ascomycota</taxon>
        <taxon>Pezizomycotina</taxon>
        <taxon>Lecanoromycetes</taxon>
        <taxon>OSLEUM clade</taxon>
        <taxon>Lecanoromycetidae</taxon>
        <taxon>Caliciales</taxon>
        <taxon>Physciaceae</taxon>
        <taxon>Heterodermia</taxon>
    </lineage>
</organism>
<dbReference type="SMART" id="SM00664">
    <property type="entry name" value="DoH"/>
    <property type="match status" value="1"/>
</dbReference>
<evidence type="ECO:0000256" key="8">
    <source>
        <dbReference type="SAM" id="Phobius"/>
    </source>
</evidence>
<feature type="compositionally biased region" description="Low complexity" evidence="7">
    <location>
        <begin position="196"/>
        <end position="233"/>
    </location>
</feature>
<proteinExistence type="predicted"/>
<dbReference type="InterPro" id="IPR015920">
    <property type="entry name" value="Cellobiose_DH-like_cyt"/>
</dbReference>
<name>A0A8H3FE37_9LECA</name>
<keyword evidence="12" id="KW-1185">Reference proteome</keyword>
<evidence type="ECO:0000256" key="2">
    <source>
        <dbReference type="ARBA" id="ARBA00022448"/>
    </source>
</evidence>
<gene>
    <name evidence="11" type="ORF">HETSPECPRED_003966</name>
</gene>
<feature type="compositionally biased region" description="Low complexity" evidence="7">
    <location>
        <begin position="434"/>
        <end position="451"/>
    </location>
</feature>
<evidence type="ECO:0000256" key="1">
    <source>
        <dbReference type="ARBA" id="ARBA00004370"/>
    </source>
</evidence>
<feature type="transmembrane region" description="Helical" evidence="8">
    <location>
        <begin position="327"/>
        <end position="350"/>
    </location>
</feature>
<feature type="signal peptide" evidence="9">
    <location>
        <begin position="1"/>
        <end position="18"/>
    </location>
</feature>
<evidence type="ECO:0000256" key="5">
    <source>
        <dbReference type="ARBA" id="ARBA00022989"/>
    </source>
</evidence>
<feature type="transmembrane region" description="Helical" evidence="8">
    <location>
        <begin position="393"/>
        <end position="415"/>
    </location>
</feature>
<dbReference type="Pfam" id="PF16010">
    <property type="entry name" value="CDH-cyt"/>
    <property type="match status" value="1"/>
</dbReference>
<keyword evidence="3 8" id="KW-0812">Transmembrane</keyword>
<evidence type="ECO:0000256" key="9">
    <source>
        <dbReference type="SAM" id="SignalP"/>
    </source>
</evidence>
<evidence type="ECO:0000313" key="11">
    <source>
        <dbReference type="EMBL" id="CAF9919176.1"/>
    </source>
</evidence>
<keyword evidence="6 8" id="KW-0472">Membrane</keyword>
<keyword evidence="2" id="KW-0813">Transport</keyword>
<dbReference type="SUPFAM" id="SSF49344">
    <property type="entry name" value="CBD9-like"/>
    <property type="match status" value="1"/>
</dbReference>
<dbReference type="InterPro" id="IPR006593">
    <property type="entry name" value="Cyt_b561/ferric_Rdtase_TM"/>
</dbReference>
<dbReference type="PROSITE" id="PS50939">
    <property type="entry name" value="CYTOCHROME_B561"/>
    <property type="match status" value="1"/>
</dbReference>
<feature type="region of interest" description="Disordered" evidence="7">
    <location>
        <begin position="181"/>
        <end position="238"/>
    </location>
</feature>
<dbReference type="Proteomes" id="UP000664521">
    <property type="component" value="Unassembled WGS sequence"/>
</dbReference>
<protein>
    <recommendedName>
        <fullName evidence="10">Cytochrome b561 domain-containing protein</fullName>
    </recommendedName>
</protein>
<feature type="region of interest" description="Disordered" evidence="7">
    <location>
        <begin position="418"/>
        <end position="461"/>
    </location>
</feature>
<dbReference type="InterPro" id="IPR005018">
    <property type="entry name" value="DOMON_domain"/>
</dbReference>
<dbReference type="SMART" id="SM00665">
    <property type="entry name" value="B561"/>
    <property type="match status" value="1"/>
</dbReference>
<dbReference type="PANTHER" id="PTHR47797">
    <property type="entry name" value="DEHYDROGENASE, PUTATIVE (AFU_ORTHOLOGUE AFUA_8G05805)-RELATED"/>
    <property type="match status" value="1"/>
</dbReference>
<dbReference type="PANTHER" id="PTHR47797:SF1">
    <property type="entry name" value="CYTOCHROME B561 DOMAIN-CONTAINING PROTEIN-RELATED"/>
    <property type="match status" value="1"/>
</dbReference>
<accession>A0A8H3FE37</accession>
<dbReference type="GO" id="GO:0016020">
    <property type="term" value="C:membrane"/>
    <property type="evidence" value="ECO:0007669"/>
    <property type="project" value="UniProtKB-SubCell"/>
</dbReference>
<feature type="transmembrane region" description="Helical" evidence="8">
    <location>
        <begin position="296"/>
        <end position="315"/>
    </location>
</feature>
<dbReference type="CDD" id="cd09630">
    <property type="entry name" value="CDH_like_cytochrome"/>
    <property type="match status" value="1"/>
</dbReference>
<evidence type="ECO:0000313" key="12">
    <source>
        <dbReference type="Proteomes" id="UP000664521"/>
    </source>
</evidence>
<reference evidence="11" key="1">
    <citation type="submission" date="2021-03" db="EMBL/GenBank/DDBJ databases">
        <authorList>
            <person name="Tagirdzhanova G."/>
        </authorList>
    </citation>
    <scope>NUCLEOTIDE SEQUENCE</scope>
</reference>
<feature type="domain" description="Cytochrome b561" evidence="10">
    <location>
        <begin position="218"/>
        <end position="415"/>
    </location>
</feature>
<dbReference type="AlphaFoldDB" id="A0A8H3FE37"/>
<evidence type="ECO:0000259" key="10">
    <source>
        <dbReference type="PROSITE" id="PS50939"/>
    </source>
</evidence>
<feature type="transmembrane region" description="Helical" evidence="8">
    <location>
        <begin position="261"/>
        <end position="289"/>
    </location>
</feature>
<dbReference type="CDD" id="cd08760">
    <property type="entry name" value="Cyt_b561_FRRS1_like"/>
    <property type="match status" value="1"/>
</dbReference>
<dbReference type="Gene3D" id="1.20.120.1770">
    <property type="match status" value="1"/>
</dbReference>
<sequence>MKPLSIGLLATLATSSYSAQLASHCVTGDVCYSVNVPETSASSGNGDIFFQISGPSELQYIALGQAGQGAQMAGANIFIVFADASGSNVTLSPRLGTGNREPGVDDSSQATLLSGSGISDGKMTANVRCPQCQSWTGGQMDFTSSDSQWIWAVKSGSAVNSDSVSTHLSVHEGQGSFKLDLTQARGGDSVNPFVETGSTTTGASGNSSNSATGSSSDSSSGSSSGSSSDSSSGGSDGGAGEYEQLAKDFAKRNKAVMAHGVIMGLAFALLFPSGAIMMRLLSFTGLVWLHAGVQMLAYALAIAGMGLGIYIAVWPSQVHFINTYHPVIGLVVVSLLAFQPILGMVHHIIYKKRLSRTAWATAHVWYGRVLVTLGIINGGLGLRLSDNTKGGEIAYGVIAGLLWLLWLVVVVFSYAKRGSSGQNGGETGEKLTGGYSRNNGSSSRSQYSSSQEIPDRFVQHR</sequence>
<comment type="caution">
    <text evidence="11">The sequence shown here is derived from an EMBL/GenBank/DDBJ whole genome shotgun (WGS) entry which is preliminary data.</text>
</comment>
<feature type="transmembrane region" description="Helical" evidence="8">
    <location>
        <begin position="362"/>
        <end position="381"/>
    </location>
</feature>
<evidence type="ECO:0000256" key="4">
    <source>
        <dbReference type="ARBA" id="ARBA00022982"/>
    </source>
</evidence>
<feature type="chain" id="PRO_5034272257" description="Cytochrome b561 domain-containing protein" evidence="9">
    <location>
        <begin position="19"/>
        <end position="461"/>
    </location>
</feature>
<keyword evidence="9" id="KW-0732">Signal</keyword>